<evidence type="ECO:0000259" key="10">
    <source>
        <dbReference type="PROSITE" id="PS50089"/>
    </source>
</evidence>
<dbReference type="GO" id="GO:0008270">
    <property type="term" value="F:zinc ion binding"/>
    <property type="evidence" value="ECO:0007669"/>
    <property type="project" value="UniProtKB-KW"/>
</dbReference>
<evidence type="ECO:0000256" key="6">
    <source>
        <dbReference type="ARBA" id="ARBA00022786"/>
    </source>
</evidence>
<evidence type="ECO:0000313" key="11">
    <source>
        <dbReference type="EMBL" id="ABR18468.1"/>
    </source>
</evidence>
<dbReference type="SMART" id="SM00184">
    <property type="entry name" value="RING"/>
    <property type="match status" value="1"/>
</dbReference>
<feature type="domain" description="RING-type" evidence="10">
    <location>
        <begin position="30"/>
        <end position="70"/>
    </location>
</feature>
<dbReference type="GO" id="GO:0061630">
    <property type="term" value="F:ubiquitin protein ligase activity"/>
    <property type="evidence" value="ECO:0007669"/>
    <property type="project" value="UniProtKB-EC"/>
</dbReference>
<reference evidence="11" key="1">
    <citation type="submission" date="2007-06" db="EMBL/GenBank/DDBJ databases">
        <title>Full length cDNA sequences from Sitka Spruce (Picea sitchensis).</title>
        <authorList>
            <person name="Ralph S.G."/>
            <person name="Chun H.E."/>
            <person name="Liao N."/>
            <person name="Ali J."/>
            <person name="Reid K."/>
            <person name="Kolosova N."/>
            <person name="Cooper N."/>
            <person name="Cullis C."/>
            <person name="Jancsik S."/>
            <person name="Moore R."/>
            <person name="Mayo M."/>
            <person name="Wagner S."/>
            <person name="Holt R.A."/>
            <person name="Jones S.J.M."/>
            <person name="Marra M.A."/>
            <person name="Ritland C.E."/>
            <person name="Ritland K."/>
            <person name="Bohlmann J."/>
        </authorList>
    </citation>
    <scope>NUCLEOTIDE SEQUENCE</scope>
    <source>
        <tissue evidence="11">Bark</tissue>
    </source>
</reference>
<dbReference type="PANTHER" id="PTHR46463:SF78">
    <property type="entry name" value="RING-TYPE DOMAIN-CONTAINING PROTEIN"/>
    <property type="match status" value="1"/>
</dbReference>
<dbReference type="EC" id="2.3.2.27" evidence="2"/>
<dbReference type="Gene3D" id="3.30.40.10">
    <property type="entry name" value="Zinc/RING finger domain, C3HC4 (zinc finger)"/>
    <property type="match status" value="1"/>
</dbReference>
<evidence type="ECO:0000256" key="9">
    <source>
        <dbReference type="SAM" id="MobiDB-lite"/>
    </source>
</evidence>
<name>B8LS38_PICSI</name>
<dbReference type="PROSITE" id="PS50089">
    <property type="entry name" value="ZF_RING_2"/>
    <property type="match status" value="1"/>
</dbReference>
<comment type="catalytic activity">
    <reaction evidence="1">
        <text>S-ubiquitinyl-[E2 ubiquitin-conjugating enzyme]-L-cysteine + [acceptor protein]-L-lysine = [E2 ubiquitin-conjugating enzyme]-L-cysteine + N(6)-ubiquitinyl-[acceptor protein]-L-lysine.</text>
        <dbReference type="EC" id="2.3.2.27"/>
    </reaction>
</comment>
<dbReference type="SUPFAM" id="SSF57850">
    <property type="entry name" value="RING/U-box"/>
    <property type="match status" value="1"/>
</dbReference>
<dbReference type="AlphaFoldDB" id="B8LS38"/>
<dbReference type="InterPro" id="IPR001841">
    <property type="entry name" value="Znf_RING"/>
</dbReference>
<feature type="compositionally biased region" description="Polar residues" evidence="9">
    <location>
        <begin position="333"/>
        <end position="347"/>
    </location>
</feature>
<feature type="compositionally biased region" description="Basic and acidic residues" evidence="9">
    <location>
        <begin position="399"/>
        <end position="408"/>
    </location>
</feature>
<keyword evidence="3" id="KW-0808">Transferase</keyword>
<protein>
    <recommendedName>
        <fullName evidence="2">RING-type E3 ubiquitin transferase</fullName>
        <ecNumber evidence="2">2.3.2.27</ecNumber>
    </recommendedName>
</protein>
<evidence type="ECO:0000256" key="1">
    <source>
        <dbReference type="ARBA" id="ARBA00000900"/>
    </source>
</evidence>
<dbReference type="InterPro" id="IPR013083">
    <property type="entry name" value="Znf_RING/FYVE/PHD"/>
</dbReference>
<accession>B8LS38</accession>
<feature type="compositionally biased region" description="Polar residues" evidence="9">
    <location>
        <begin position="178"/>
        <end position="207"/>
    </location>
</feature>
<keyword evidence="6" id="KW-0833">Ubl conjugation pathway</keyword>
<feature type="compositionally biased region" description="Low complexity" evidence="9">
    <location>
        <begin position="367"/>
        <end position="386"/>
    </location>
</feature>
<feature type="compositionally biased region" description="Polar residues" evidence="9">
    <location>
        <begin position="221"/>
        <end position="231"/>
    </location>
</feature>
<dbReference type="EMBL" id="EF678741">
    <property type="protein sequence ID" value="ABR18468.1"/>
    <property type="molecule type" value="mRNA"/>
</dbReference>
<sequence length="423" mass="46153">MEDSKVTETHLTSAAAFVEGGVQDPCDDACSICLEPFTDNDPATVTSCKHEYHLQCILEWSQRSKECPMCLRILILKDPASQELLAAVEQERSFRLSRSPNTPIFARNSVDEIEFHHVPAYTDDSDFEERIMQHLAAAAMGRAHHFSRRENLRHRSSGQGHPQFLVFSTHPNAPPISPNNIEAQDGNIPTFTSLDSTTPAMTATSEEQLQQGPLPSPPGQMNSRANRNTGIAVQGLDNRSEPFTPRNNAGQQSPENQQRSRPSDFQSFSESFKSRFNAVSTRYKESISRSTRGFKEKFFARNNAVTELGREVQREVSAGIAGVARIMERLDPSSKNNGASASDNMEGSSAGMPVRQAVEGRQVFPCSDSNNGSSSCGTSSGLSPQSLRDKSDGCINEASIKDIEDNRSGEAGVHPTTAVSSSA</sequence>
<organism evidence="11">
    <name type="scientific">Picea sitchensis</name>
    <name type="common">Sitka spruce</name>
    <name type="synonym">Pinus sitchensis</name>
    <dbReference type="NCBI Taxonomy" id="3332"/>
    <lineage>
        <taxon>Eukaryota</taxon>
        <taxon>Viridiplantae</taxon>
        <taxon>Streptophyta</taxon>
        <taxon>Embryophyta</taxon>
        <taxon>Tracheophyta</taxon>
        <taxon>Spermatophyta</taxon>
        <taxon>Pinopsida</taxon>
        <taxon>Pinidae</taxon>
        <taxon>Conifers I</taxon>
        <taxon>Pinales</taxon>
        <taxon>Pinaceae</taxon>
        <taxon>Picea</taxon>
    </lineage>
</organism>
<evidence type="ECO:0000256" key="4">
    <source>
        <dbReference type="ARBA" id="ARBA00022723"/>
    </source>
</evidence>
<proteinExistence type="evidence at transcript level"/>
<evidence type="ECO:0000256" key="8">
    <source>
        <dbReference type="PROSITE-ProRule" id="PRU00175"/>
    </source>
</evidence>
<evidence type="ECO:0000256" key="2">
    <source>
        <dbReference type="ARBA" id="ARBA00012483"/>
    </source>
</evidence>
<feature type="compositionally biased region" description="Polar residues" evidence="9">
    <location>
        <begin position="245"/>
        <end position="269"/>
    </location>
</feature>
<evidence type="ECO:0000256" key="5">
    <source>
        <dbReference type="ARBA" id="ARBA00022771"/>
    </source>
</evidence>
<dbReference type="Pfam" id="PF13639">
    <property type="entry name" value="zf-RING_2"/>
    <property type="match status" value="1"/>
</dbReference>
<dbReference type="PANTHER" id="PTHR46463">
    <property type="entry name" value="ZINC FINGER, RING/FYVE/PHD-TYPE"/>
    <property type="match status" value="1"/>
</dbReference>
<feature type="region of interest" description="Disordered" evidence="9">
    <location>
        <begin position="331"/>
        <end position="423"/>
    </location>
</feature>
<feature type="region of interest" description="Disordered" evidence="9">
    <location>
        <begin position="149"/>
        <end position="269"/>
    </location>
</feature>
<evidence type="ECO:0000256" key="3">
    <source>
        <dbReference type="ARBA" id="ARBA00022679"/>
    </source>
</evidence>
<keyword evidence="7" id="KW-0862">Zinc</keyword>
<evidence type="ECO:0000256" key="7">
    <source>
        <dbReference type="ARBA" id="ARBA00022833"/>
    </source>
</evidence>
<keyword evidence="4" id="KW-0479">Metal-binding</keyword>
<keyword evidence="5 8" id="KW-0863">Zinc-finger</keyword>